<reference evidence="7 8" key="1">
    <citation type="submission" date="2023-05" db="EMBL/GenBank/DDBJ databases">
        <authorList>
            <person name="Guo Y."/>
        </authorList>
    </citation>
    <scope>NUCLEOTIDE SEQUENCE [LARGE SCALE GENOMIC DNA]</scope>
    <source>
        <strain evidence="7 8">GR2756</strain>
    </source>
</reference>
<feature type="transmembrane region" description="Helical" evidence="6">
    <location>
        <begin position="397"/>
        <end position="416"/>
    </location>
</feature>
<keyword evidence="4 6" id="KW-1133">Transmembrane helix</keyword>
<feature type="transmembrane region" description="Helical" evidence="6">
    <location>
        <begin position="91"/>
        <end position="114"/>
    </location>
</feature>
<feature type="transmembrane region" description="Helical" evidence="6">
    <location>
        <begin position="241"/>
        <end position="264"/>
    </location>
</feature>
<evidence type="ECO:0000256" key="1">
    <source>
        <dbReference type="ARBA" id="ARBA00004651"/>
    </source>
</evidence>
<feature type="transmembrane region" description="Helical" evidence="6">
    <location>
        <begin position="334"/>
        <end position="355"/>
    </location>
</feature>
<keyword evidence="3 6" id="KW-0812">Transmembrane</keyword>
<dbReference type="RefSeq" id="WP_315727446.1">
    <property type="nucleotide sequence ID" value="NZ_JAVUPU010000008.1"/>
</dbReference>
<evidence type="ECO:0000256" key="3">
    <source>
        <dbReference type="ARBA" id="ARBA00022692"/>
    </source>
</evidence>
<evidence type="ECO:0000313" key="7">
    <source>
        <dbReference type="EMBL" id="MDT9600350.1"/>
    </source>
</evidence>
<dbReference type="InterPro" id="IPR050367">
    <property type="entry name" value="APC_superfamily"/>
</dbReference>
<dbReference type="PANTHER" id="PTHR42770">
    <property type="entry name" value="AMINO ACID TRANSPORTER-RELATED"/>
    <property type="match status" value="1"/>
</dbReference>
<comment type="caution">
    <text evidence="7">The sequence shown here is derived from an EMBL/GenBank/DDBJ whole genome shotgun (WGS) entry which is preliminary data.</text>
</comment>
<dbReference type="EMBL" id="JAVUPU010000008">
    <property type="protein sequence ID" value="MDT9600350.1"/>
    <property type="molecule type" value="Genomic_DNA"/>
</dbReference>
<gene>
    <name evidence="7" type="ORF">RQX22_15425</name>
</gene>
<name>A0ABU3QAA9_9SPHN</name>
<feature type="transmembrane region" description="Helical" evidence="6">
    <location>
        <begin position="204"/>
        <end position="229"/>
    </location>
</feature>
<feature type="transmembrane region" description="Helical" evidence="6">
    <location>
        <begin position="164"/>
        <end position="184"/>
    </location>
</feature>
<evidence type="ECO:0000313" key="8">
    <source>
        <dbReference type="Proteomes" id="UP001259572"/>
    </source>
</evidence>
<evidence type="ECO:0000256" key="6">
    <source>
        <dbReference type="SAM" id="Phobius"/>
    </source>
</evidence>
<feature type="transmembrane region" description="Helical" evidence="6">
    <location>
        <begin position="292"/>
        <end position="313"/>
    </location>
</feature>
<proteinExistence type="predicted"/>
<dbReference type="Proteomes" id="UP001259572">
    <property type="component" value="Unassembled WGS sequence"/>
</dbReference>
<dbReference type="PANTHER" id="PTHR42770:SF7">
    <property type="entry name" value="MEMBRANE PROTEIN"/>
    <property type="match status" value="1"/>
</dbReference>
<evidence type="ECO:0000256" key="4">
    <source>
        <dbReference type="ARBA" id="ARBA00022989"/>
    </source>
</evidence>
<feature type="transmembrane region" description="Helical" evidence="6">
    <location>
        <begin position="47"/>
        <end position="70"/>
    </location>
</feature>
<feature type="transmembrane region" description="Helical" evidence="6">
    <location>
        <begin position="428"/>
        <end position="446"/>
    </location>
</feature>
<keyword evidence="5 6" id="KW-0472">Membrane</keyword>
<feature type="transmembrane region" description="Helical" evidence="6">
    <location>
        <begin position="134"/>
        <end position="152"/>
    </location>
</feature>
<organism evidence="7 8">
    <name type="scientific">Sphingosinicella rhizophila</name>
    <dbReference type="NCBI Taxonomy" id="3050082"/>
    <lineage>
        <taxon>Bacteria</taxon>
        <taxon>Pseudomonadati</taxon>
        <taxon>Pseudomonadota</taxon>
        <taxon>Alphaproteobacteria</taxon>
        <taxon>Sphingomonadales</taxon>
        <taxon>Sphingosinicellaceae</taxon>
        <taxon>Sphingosinicella</taxon>
    </lineage>
</organism>
<protein>
    <submittedName>
        <fullName evidence="7">APC family permease</fullName>
    </submittedName>
</protein>
<keyword evidence="2" id="KW-1003">Cell membrane</keyword>
<comment type="subcellular location">
    <subcellularLocation>
        <location evidence="1">Cell membrane</location>
        <topology evidence="1">Multi-pass membrane protein</topology>
    </subcellularLocation>
</comment>
<dbReference type="InterPro" id="IPR002293">
    <property type="entry name" value="AA/rel_permease1"/>
</dbReference>
<dbReference type="Gene3D" id="1.20.1740.10">
    <property type="entry name" value="Amino acid/polyamine transporter I"/>
    <property type="match status" value="1"/>
</dbReference>
<keyword evidence="8" id="KW-1185">Reference proteome</keyword>
<dbReference type="Pfam" id="PF13520">
    <property type="entry name" value="AA_permease_2"/>
    <property type="match status" value="1"/>
</dbReference>
<feature type="transmembrane region" description="Helical" evidence="6">
    <location>
        <begin position="361"/>
        <end position="385"/>
    </location>
</feature>
<evidence type="ECO:0000256" key="2">
    <source>
        <dbReference type="ARBA" id="ARBA00022475"/>
    </source>
</evidence>
<sequence length="469" mass="48516">MKPPETGAYRANLRPVQLFNLAFGVAIGVGWIMVMGIWLSAAGPLGAALAFAVAAMAMLTIGSAYASVAIEHPLPGGEFAYARRSFGMGAAFWVGWFLAFAYVVVIAFEIVSVAWLARELVPALPAAPERGFDLPGLAIGGSILLAVIAFNLRGARAAARLQDVLVLLKILLSTGLIVAGFALGDFANLQPLWGSHESGSPLRGMLVVLAMAPFFYAGFGVVAQALGDVQTPATIRALPRVMVFAILGTMLFYGLIILASAAAAPRQIILDASLPAAAAFGFAFGTGGSAEAVLILGLLGLLTILNGLYFAAVRLIQALAQNGLVPGAMGRIHASAGISVSTGIFVALSSMMLAALGKTMLAPLVNITSMAFAGVMGVVCAVLIHQRRAAGCAPVRLISPAIGGLLALLMVAVTASETFAATEAPVPPEWIVIACAVLVGLLLRSMTAKRWRGHRPNDFRSGENRSGEN</sequence>
<feature type="transmembrane region" description="Helical" evidence="6">
    <location>
        <begin position="21"/>
        <end position="41"/>
    </location>
</feature>
<evidence type="ECO:0000256" key="5">
    <source>
        <dbReference type="ARBA" id="ARBA00023136"/>
    </source>
</evidence>
<accession>A0ABU3QAA9</accession>
<dbReference type="PIRSF" id="PIRSF006060">
    <property type="entry name" value="AA_transporter"/>
    <property type="match status" value="1"/>
</dbReference>